<accession>A0A9D1LIP5</accession>
<dbReference type="EMBL" id="DVMX01000010">
    <property type="protein sequence ID" value="HIU41035.1"/>
    <property type="molecule type" value="Genomic_DNA"/>
</dbReference>
<reference evidence="1" key="2">
    <citation type="journal article" date="2021" name="PeerJ">
        <title>Extensive microbial diversity within the chicken gut microbiome revealed by metagenomics and culture.</title>
        <authorList>
            <person name="Gilroy R."/>
            <person name="Ravi A."/>
            <person name="Getino M."/>
            <person name="Pursley I."/>
            <person name="Horton D.L."/>
            <person name="Alikhan N.F."/>
            <person name="Baker D."/>
            <person name="Gharbi K."/>
            <person name="Hall N."/>
            <person name="Watson M."/>
            <person name="Adriaenssens E.M."/>
            <person name="Foster-Nyarko E."/>
            <person name="Jarju S."/>
            <person name="Secka A."/>
            <person name="Antonio M."/>
            <person name="Oren A."/>
            <person name="Chaudhuri R.R."/>
            <person name="La Ragione R."/>
            <person name="Hildebrand F."/>
            <person name="Pallen M.J."/>
        </authorList>
    </citation>
    <scope>NUCLEOTIDE SEQUENCE</scope>
    <source>
        <strain evidence="1">4509</strain>
    </source>
</reference>
<organism evidence="1 2">
    <name type="scientific">Candidatus Egerieicola faecale</name>
    <dbReference type="NCBI Taxonomy" id="2840774"/>
    <lineage>
        <taxon>Bacteria</taxon>
        <taxon>Bacillati</taxon>
        <taxon>Bacillota</taxon>
        <taxon>Clostridia</taxon>
        <taxon>Eubacteriales</taxon>
        <taxon>Oscillospiraceae</taxon>
        <taxon>Oscillospiraceae incertae sedis</taxon>
        <taxon>Candidatus Egerieicola</taxon>
    </lineage>
</organism>
<evidence type="ECO:0000313" key="2">
    <source>
        <dbReference type="Proteomes" id="UP000824082"/>
    </source>
</evidence>
<comment type="caution">
    <text evidence="1">The sequence shown here is derived from an EMBL/GenBank/DDBJ whole genome shotgun (WGS) entry which is preliminary data.</text>
</comment>
<reference evidence="1" key="1">
    <citation type="submission" date="2020-10" db="EMBL/GenBank/DDBJ databases">
        <authorList>
            <person name="Gilroy R."/>
        </authorList>
    </citation>
    <scope>NUCLEOTIDE SEQUENCE</scope>
    <source>
        <strain evidence="1">4509</strain>
    </source>
</reference>
<proteinExistence type="predicted"/>
<evidence type="ECO:0000313" key="1">
    <source>
        <dbReference type="EMBL" id="HIU41035.1"/>
    </source>
</evidence>
<sequence length="100" mass="11632">MATLSEIFQQIFQDQEVFMEYMTALAQHREIAFFQQRGCPVTLSELKQFQQQWKPQPSQGPKPLVECPPFSEQDFFAALPQKSAFARQPGEENHSLHFID</sequence>
<name>A0A9D1LIP5_9FIRM</name>
<dbReference type="Proteomes" id="UP000824082">
    <property type="component" value="Unassembled WGS sequence"/>
</dbReference>
<protein>
    <submittedName>
        <fullName evidence="1">Uncharacterized protein</fullName>
    </submittedName>
</protein>
<dbReference type="AlphaFoldDB" id="A0A9D1LIP5"/>
<gene>
    <name evidence="1" type="ORF">IAD19_00590</name>
</gene>